<evidence type="ECO:0000313" key="1">
    <source>
        <dbReference type="EMBL" id="VDN95326.1"/>
    </source>
</evidence>
<sequence>MKPSLHQLFLRFEAFLSSTDQFGEEMKVRDDLLYLNLTLLLQKLGFFTNLTESFQKFAENYENTFINRHCSKIINEGELL</sequence>
<reference evidence="3" key="1">
    <citation type="submission" date="2017-02" db="UniProtKB">
        <authorList>
            <consortium name="WormBaseParasite"/>
        </authorList>
    </citation>
    <scope>IDENTIFICATION</scope>
</reference>
<protein>
    <submittedName>
        <fullName evidence="1 3">Uncharacterized protein</fullName>
    </submittedName>
</protein>
<organism evidence="3">
    <name type="scientific">Brugia pahangi</name>
    <name type="common">Filarial nematode worm</name>
    <dbReference type="NCBI Taxonomy" id="6280"/>
    <lineage>
        <taxon>Eukaryota</taxon>
        <taxon>Metazoa</taxon>
        <taxon>Ecdysozoa</taxon>
        <taxon>Nematoda</taxon>
        <taxon>Chromadorea</taxon>
        <taxon>Rhabditida</taxon>
        <taxon>Spirurina</taxon>
        <taxon>Spiruromorpha</taxon>
        <taxon>Filarioidea</taxon>
        <taxon>Onchocercidae</taxon>
        <taxon>Brugia</taxon>
    </lineage>
</organism>
<proteinExistence type="predicted"/>
<dbReference type="Proteomes" id="UP000278627">
    <property type="component" value="Unassembled WGS sequence"/>
</dbReference>
<dbReference type="AlphaFoldDB" id="A0A0N4TYV6"/>
<dbReference type="EMBL" id="UZAD01013531">
    <property type="protein sequence ID" value="VDN95326.1"/>
    <property type="molecule type" value="Genomic_DNA"/>
</dbReference>
<name>A0A0N4TYV6_BRUPA</name>
<gene>
    <name evidence="1" type="ORF">BPAG_LOCUS14141</name>
</gene>
<evidence type="ECO:0000313" key="2">
    <source>
        <dbReference type="Proteomes" id="UP000278627"/>
    </source>
</evidence>
<dbReference type="WBParaSite" id="BPAG_0001421301-mRNA-1">
    <property type="protein sequence ID" value="BPAG_0001421301-mRNA-1"/>
    <property type="gene ID" value="BPAG_0001421301"/>
</dbReference>
<evidence type="ECO:0000313" key="3">
    <source>
        <dbReference type="WBParaSite" id="BPAG_0001421301-mRNA-1"/>
    </source>
</evidence>
<reference evidence="1 2" key="2">
    <citation type="submission" date="2018-11" db="EMBL/GenBank/DDBJ databases">
        <authorList>
            <consortium name="Pathogen Informatics"/>
        </authorList>
    </citation>
    <scope>NUCLEOTIDE SEQUENCE [LARGE SCALE GENOMIC DNA]</scope>
</reference>
<keyword evidence="2" id="KW-1185">Reference proteome</keyword>
<accession>A0A0N4TYV6</accession>